<evidence type="ECO:0000256" key="9">
    <source>
        <dbReference type="PIRSR" id="PIRSR500134-2"/>
    </source>
</evidence>
<dbReference type="InterPro" id="IPR014027">
    <property type="entry name" value="UDP-Glc/GDP-Man_DH_C"/>
</dbReference>
<dbReference type="NCBIfam" id="TIGR03026">
    <property type="entry name" value="NDP-sugDHase"/>
    <property type="match status" value="1"/>
</dbReference>
<evidence type="ECO:0000259" key="11">
    <source>
        <dbReference type="SMART" id="SM00984"/>
    </source>
</evidence>
<keyword evidence="13" id="KW-1185">Reference proteome</keyword>
<dbReference type="AlphaFoldDB" id="A0A4Z0GM20"/>
<dbReference type="Pfam" id="PF03721">
    <property type="entry name" value="UDPG_MGDP_dh_N"/>
    <property type="match status" value="1"/>
</dbReference>
<feature type="binding site" evidence="10">
    <location>
        <position position="263"/>
    </location>
    <ligand>
        <name>NAD(+)</name>
        <dbReference type="ChEBI" id="CHEBI:57540"/>
    </ligand>
</feature>
<feature type="binding site" evidence="9">
    <location>
        <begin position="249"/>
        <end position="253"/>
    </location>
    <ligand>
        <name>substrate</name>
    </ligand>
</feature>
<dbReference type="SUPFAM" id="SSF48179">
    <property type="entry name" value="6-phosphogluconate dehydrogenase C-terminal domain-like"/>
    <property type="match status" value="1"/>
</dbReference>
<comment type="catalytic activity">
    <reaction evidence="6 7">
        <text>UDP-alpha-D-glucose + 2 NAD(+) + H2O = UDP-alpha-D-glucuronate + 2 NADH + 3 H(+)</text>
        <dbReference type="Rhea" id="RHEA:23596"/>
        <dbReference type="ChEBI" id="CHEBI:15377"/>
        <dbReference type="ChEBI" id="CHEBI:15378"/>
        <dbReference type="ChEBI" id="CHEBI:57540"/>
        <dbReference type="ChEBI" id="CHEBI:57945"/>
        <dbReference type="ChEBI" id="CHEBI:58052"/>
        <dbReference type="ChEBI" id="CHEBI:58885"/>
        <dbReference type="EC" id="1.1.1.22"/>
    </reaction>
</comment>
<dbReference type="InterPro" id="IPR036220">
    <property type="entry name" value="UDP-Glc/GDP-Man_DH_C_sf"/>
</dbReference>
<feature type="binding site" evidence="10">
    <location>
        <position position="327"/>
    </location>
    <ligand>
        <name>NAD(+)</name>
        <dbReference type="ChEBI" id="CHEBI:57540"/>
    </ligand>
</feature>
<dbReference type="GO" id="GO:0051287">
    <property type="term" value="F:NAD binding"/>
    <property type="evidence" value="ECO:0007669"/>
    <property type="project" value="InterPro"/>
</dbReference>
<feature type="binding site" evidence="10">
    <location>
        <position position="86"/>
    </location>
    <ligand>
        <name>NAD(+)</name>
        <dbReference type="ChEBI" id="CHEBI:57540"/>
    </ligand>
</feature>
<gene>
    <name evidence="12" type="ORF">E4665_09035</name>
</gene>
<evidence type="ECO:0000256" key="1">
    <source>
        <dbReference type="ARBA" id="ARBA00004701"/>
    </source>
</evidence>
<accession>A0A4Z0GM20</accession>
<dbReference type="Pfam" id="PF00984">
    <property type="entry name" value="UDPG_MGDP_dh"/>
    <property type="match status" value="1"/>
</dbReference>
<evidence type="ECO:0000313" key="12">
    <source>
        <dbReference type="EMBL" id="TGA98089.1"/>
    </source>
</evidence>
<dbReference type="InterPro" id="IPR028357">
    <property type="entry name" value="UDPglc_DH_bac"/>
</dbReference>
<feature type="binding site" evidence="9">
    <location>
        <begin position="152"/>
        <end position="155"/>
    </location>
    <ligand>
        <name>substrate</name>
    </ligand>
</feature>
<dbReference type="EMBL" id="SRJD01000009">
    <property type="protein sequence ID" value="TGA98089.1"/>
    <property type="molecule type" value="Genomic_DNA"/>
</dbReference>
<evidence type="ECO:0000256" key="6">
    <source>
        <dbReference type="ARBA" id="ARBA00047473"/>
    </source>
</evidence>
<comment type="similarity">
    <text evidence="2 7">Belongs to the UDP-glucose/GDP-mannose dehydrogenase family.</text>
</comment>
<evidence type="ECO:0000256" key="2">
    <source>
        <dbReference type="ARBA" id="ARBA00006601"/>
    </source>
</evidence>
<comment type="pathway">
    <text evidence="1">Nucleotide-sugar biosynthesis; UDP-alpha-D-glucuronate biosynthesis; UDP-alpha-D-glucuronate from UDP-alpha-D-glucose: step 1/1.</text>
</comment>
<dbReference type="Pfam" id="PF03720">
    <property type="entry name" value="UDPG_MGDP_dh_C"/>
    <property type="match status" value="1"/>
</dbReference>
<protein>
    <recommendedName>
        <fullName evidence="3 7">UDP-glucose 6-dehydrogenase</fullName>
        <ecNumber evidence="3 7">1.1.1.22</ecNumber>
    </recommendedName>
</protein>
<dbReference type="Gene3D" id="3.40.50.720">
    <property type="entry name" value="NAD(P)-binding Rossmann-like Domain"/>
    <property type="match status" value="2"/>
</dbReference>
<dbReference type="SMART" id="SM00984">
    <property type="entry name" value="UDPG_MGDP_dh_C"/>
    <property type="match status" value="1"/>
</dbReference>
<proteinExistence type="inferred from homology"/>
<evidence type="ECO:0000256" key="4">
    <source>
        <dbReference type="ARBA" id="ARBA00023002"/>
    </source>
</evidence>
<dbReference type="Gene3D" id="1.20.5.100">
    <property type="entry name" value="Cytochrome c1, transmembrane anchor, C-terminal"/>
    <property type="match status" value="1"/>
</dbReference>
<organism evidence="12 13">
    <name type="scientific">Sporolactobacillus shoreae</name>
    <dbReference type="NCBI Taxonomy" id="1465501"/>
    <lineage>
        <taxon>Bacteria</taxon>
        <taxon>Bacillati</taxon>
        <taxon>Bacillota</taxon>
        <taxon>Bacilli</taxon>
        <taxon>Bacillales</taxon>
        <taxon>Sporolactobacillaceae</taxon>
        <taxon>Sporolactobacillus</taxon>
    </lineage>
</organism>
<feature type="binding site" evidence="9">
    <location>
        <position position="204"/>
    </location>
    <ligand>
        <name>substrate</name>
    </ligand>
</feature>
<dbReference type="OrthoDB" id="9803238at2"/>
<dbReference type="InterPro" id="IPR001732">
    <property type="entry name" value="UDP-Glc/GDP-Man_DH_N"/>
</dbReference>
<feature type="binding site" evidence="10">
    <location>
        <position position="35"/>
    </location>
    <ligand>
        <name>NAD(+)</name>
        <dbReference type="ChEBI" id="CHEBI:57540"/>
    </ligand>
</feature>
<evidence type="ECO:0000256" key="5">
    <source>
        <dbReference type="ARBA" id="ARBA00023027"/>
    </source>
</evidence>
<feature type="binding site" evidence="10">
    <location>
        <position position="155"/>
    </location>
    <ligand>
        <name>NAD(+)</name>
        <dbReference type="ChEBI" id="CHEBI:57540"/>
    </ligand>
</feature>
<feature type="binding site" evidence="9">
    <location>
        <position position="257"/>
    </location>
    <ligand>
        <name>substrate</name>
    </ligand>
</feature>
<feature type="binding site" evidence="10">
    <location>
        <position position="121"/>
    </location>
    <ligand>
        <name>NAD(+)</name>
        <dbReference type="ChEBI" id="CHEBI:57540"/>
    </ligand>
</feature>
<name>A0A4Z0GM20_9BACL</name>
<comment type="caution">
    <text evidence="12">The sequence shown here is derived from an EMBL/GenBank/DDBJ whole genome shotgun (WGS) entry which is preliminary data.</text>
</comment>
<dbReference type="PANTHER" id="PTHR43750:SF3">
    <property type="entry name" value="UDP-GLUCOSE 6-DEHYDROGENASE TUAD"/>
    <property type="match status" value="1"/>
</dbReference>
<feature type="binding site" evidence="10">
    <location>
        <position position="30"/>
    </location>
    <ligand>
        <name>NAD(+)</name>
        <dbReference type="ChEBI" id="CHEBI:57540"/>
    </ligand>
</feature>
<feature type="binding site" evidence="9">
    <location>
        <position position="320"/>
    </location>
    <ligand>
        <name>substrate</name>
    </ligand>
</feature>
<keyword evidence="4 7" id="KW-0560">Oxidoreductase</keyword>
<dbReference type="PIRSF" id="PIRSF500134">
    <property type="entry name" value="UDPglc_DH_bac"/>
    <property type="match status" value="1"/>
</dbReference>
<dbReference type="PANTHER" id="PTHR43750">
    <property type="entry name" value="UDP-GLUCOSE 6-DEHYDROGENASE TUAD"/>
    <property type="match status" value="1"/>
</dbReference>
<dbReference type="InterPro" id="IPR014026">
    <property type="entry name" value="UDP-Glc/GDP-Man_DH_dimer"/>
</dbReference>
<dbReference type="PIRSF" id="PIRSF000124">
    <property type="entry name" value="UDPglc_GDPman_dh"/>
    <property type="match status" value="1"/>
</dbReference>
<dbReference type="InterPro" id="IPR008927">
    <property type="entry name" value="6-PGluconate_DH-like_C_sf"/>
</dbReference>
<keyword evidence="5 7" id="KW-0520">NAD</keyword>
<dbReference type="EC" id="1.1.1.22" evidence="3 7"/>
<sequence>MKIGVIGAGYVGLTTSAVLADLGHQVTCVDFNEGKIAMLLNGEIPIYEEGLAELVVSNTKAGRLLFSTDTVSGIENHPVILIAVGTPPLANGSTDLTFIKNIVERIAAHAHSHKTIITKSTVPPGTNEWICQVLTEKGLDPGSFDVVSNPEFLKEGTAVHDSFHPHRIVIGAKRREASLLVRSLYQKIKAPVIETNLTGAELIKYASNAFLATKISFINEIARICDAFGADIKDIQRGLSEDPRIGKYFLQAGLGYGGSCFPKDLSSLVSAASEKGREPSLLLAVRNINETQADFYLEKLESSLKDLKGKQITVWGAAFKPGTDDLRSSQSVRLIEKLIDHGSSIHVYDPVAKLNRADVTSHKDMYDSVKNSDALVLATEWDEFRSPDWNRVKKLMRGTLFLDCRNFVDPGIVRSYGLIYQGVARQ</sequence>
<dbReference type="GO" id="GO:0003979">
    <property type="term" value="F:UDP-glucose 6-dehydrogenase activity"/>
    <property type="evidence" value="ECO:0007669"/>
    <property type="project" value="UniProtKB-EC"/>
</dbReference>
<feature type="active site" description="Nucleophile" evidence="8">
    <location>
        <position position="260"/>
    </location>
</feature>
<dbReference type="RefSeq" id="WP_135348469.1">
    <property type="nucleotide sequence ID" value="NZ_SRJD01000009.1"/>
</dbReference>
<dbReference type="GO" id="GO:0006065">
    <property type="term" value="P:UDP-glucuronate biosynthetic process"/>
    <property type="evidence" value="ECO:0007669"/>
    <property type="project" value="UniProtKB-UniPathway"/>
</dbReference>
<dbReference type="GO" id="GO:0000271">
    <property type="term" value="P:polysaccharide biosynthetic process"/>
    <property type="evidence" value="ECO:0007669"/>
    <property type="project" value="InterPro"/>
</dbReference>
<dbReference type="InterPro" id="IPR036291">
    <property type="entry name" value="NAD(P)-bd_dom_sf"/>
</dbReference>
<dbReference type="SUPFAM" id="SSF52413">
    <property type="entry name" value="UDP-glucose/GDP-mannose dehydrogenase C-terminal domain"/>
    <property type="match status" value="1"/>
</dbReference>
<feature type="domain" description="UDP-glucose/GDP-mannose dehydrogenase C-terminal" evidence="11">
    <location>
        <begin position="313"/>
        <end position="410"/>
    </location>
</feature>
<dbReference type="SUPFAM" id="SSF51735">
    <property type="entry name" value="NAD(P)-binding Rossmann-fold domains"/>
    <property type="match status" value="1"/>
</dbReference>
<dbReference type="Proteomes" id="UP000298347">
    <property type="component" value="Unassembled WGS sequence"/>
</dbReference>
<evidence type="ECO:0000256" key="8">
    <source>
        <dbReference type="PIRSR" id="PIRSR500134-1"/>
    </source>
</evidence>
<evidence type="ECO:0000313" key="13">
    <source>
        <dbReference type="Proteomes" id="UP000298347"/>
    </source>
</evidence>
<evidence type="ECO:0000256" key="10">
    <source>
        <dbReference type="PIRSR" id="PIRSR500134-3"/>
    </source>
</evidence>
<dbReference type="UniPathway" id="UPA00038">
    <property type="reaction ID" value="UER00491"/>
</dbReference>
<reference evidence="12 13" key="1">
    <citation type="journal article" date="2015" name="Int. J. Syst. Evol. Microbiol.">
        <title>Sporolactobacillus shoreae sp. nov. and Sporolactobacillus spathodeae sp. nov., two spore-forming lactic acid bacteria isolated from tree barks in Thailand.</title>
        <authorList>
            <person name="Thamacharoensuk T."/>
            <person name="Kitahara M."/>
            <person name="Ohkuma M."/>
            <person name="Thongchul N."/>
            <person name="Tanasupawat S."/>
        </authorList>
    </citation>
    <scope>NUCLEOTIDE SEQUENCE [LARGE SCALE GENOMIC DNA]</scope>
    <source>
        <strain evidence="12 13">BK92</strain>
    </source>
</reference>
<evidence type="ECO:0000256" key="7">
    <source>
        <dbReference type="PIRNR" id="PIRNR000124"/>
    </source>
</evidence>
<evidence type="ECO:0000256" key="3">
    <source>
        <dbReference type="ARBA" id="ARBA00012954"/>
    </source>
</evidence>
<dbReference type="InterPro" id="IPR017476">
    <property type="entry name" value="UDP-Glc/GDP-Man"/>
</dbReference>